<dbReference type="HAMAP" id="MF_01633">
    <property type="entry name" value="QueC"/>
    <property type="match status" value="1"/>
</dbReference>
<dbReference type="KEGG" id="shal:SHALO_2348"/>
<keyword evidence="6 11" id="KW-0862">Zinc</keyword>
<dbReference type="GO" id="GO:0008616">
    <property type="term" value="P:tRNA queuosine(34) biosynthetic process"/>
    <property type="evidence" value="ECO:0007669"/>
    <property type="project" value="UniProtKB-UniRule"/>
</dbReference>
<evidence type="ECO:0000256" key="4">
    <source>
        <dbReference type="ARBA" id="ARBA00022741"/>
    </source>
</evidence>
<dbReference type="EMBL" id="CP017111">
    <property type="protein sequence ID" value="AOO66108.1"/>
    <property type="molecule type" value="Genomic_DNA"/>
</dbReference>
<accession>A0A1D7TM97</accession>
<protein>
    <recommendedName>
        <fullName evidence="9 11">7-cyano-7-deazaguanine synthase</fullName>
        <ecNumber evidence="9 11">6.3.4.20</ecNumber>
    </recommendedName>
    <alternativeName>
        <fullName evidence="11">7-cyano-7-carbaguanine synthase</fullName>
    </alternativeName>
    <alternativeName>
        <fullName evidence="11">PreQ(0) synthase</fullName>
    </alternativeName>
    <alternativeName>
        <fullName evidence="11">Queuosine biosynthesis protein QueC</fullName>
    </alternativeName>
</protein>
<dbReference type="PATRIC" id="fig|1193502.14.peg.2379"/>
<evidence type="ECO:0000256" key="8">
    <source>
        <dbReference type="ARBA" id="ARBA00037993"/>
    </source>
</evidence>
<dbReference type="Gene3D" id="3.40.50.620">
    <property type="entry name" value="HUPs"/>
    <property type="match status" value="1"/>
</dbReference>
<comment type="pathway">
    <text evidence="1 11">Purine metabolism; 7-cyano-7-deazaguanine biosynthesis.</text>
</comment>
<dbReference type="GO" id="GO:0005524">
    <property type="term" value="F:ATP binding"/>
    <property type="evidence" value="ECO:0007669"/>
    <property type="project" value="UniProtKB-UniRule"/>
</dbReference>
<keyword evidence="4 11" id="KW-0547">Nucleotide-binding</keyword>
<dbReference type="PANTHER" id="PTHR42914:SF1">
    <property type="entry name" value="7-CYANO-7-DEAZAGUANINE SYNTHASE"/>
    <property type="match status" value="1"/>
</dbReference>
<reference evidence="13" key="1">
    <citation type="submission" date="2016-08" db="EMBL/GenBank/DDBJ databases">
        <title>Complete genome sequence of the organohalide-respiring Epsilonproteobacterium Sulfurospirillum halorespirans.</title>
        <authorList>
            <person name="Goris T."/>
            <person name="Zimmermann J."/>
            <person name="Schenz B."/>
            <person name="Lemos M."/>
            <person name="Hackermueller J."/>
            <person name="Diekert G."/>
        </authorList>
    </citation>
    <scope>NUCLEOTIDE SEQUENCE [LARGE SCALE GENOMIC DNA]</scope>
    <source>
        <strain>DSM 13726</strain>
        <strain evidence="13">PCE-M2</strain>
    </source>
</reference>
<comment type="catalytic activity">
    <reaction evidence="10 11">
        <text>7-carboxy-7-carbaguanine + NH4(+) + 2 ATP = 7-cyano-7-carbaguanine + 2 AMP + 2 diphosphate + 2 H(+)</text>
        <dbReference type="Rhea" id="RHEA:27982"/>
        <dbReference type="ChEBI" id="CHEBI:15378"/>
        <dbReference type="ChEBI" id="CHEBI:28938"/>
        <dbReference type="ChEBI" id="CHEBI:30616"/>
        <dbReference type="ChEBI" id="CHEBI:33019"/>
        <dbReference type="ChEBI" id="CHEBI:45075"/>
        <dbReference type="ChEBI" id="CHEBI:61036"/>
        <dbReference type="ChEBI" id="CHEBI:456215"/>
        <dbReference type="EC" id="6.3.4.20"/>
    </reaction>
</comment>
<feature type="binding site" evidence="11">
    <location>
        <begin position="12"/>
        <end position="22"/>
    </location>
    <ligand>
        <name>ATP</name>
        <dbReference type="ChEBI" id="CHEBI:30616"/>
    </ligand>
</feature>
<dbReference type="PIRSF" id="PIRSF006293">
    <property type="entry name" value="ExsB"/>
    <property type="match status" value="1"/>
</dbReference>
<keyword evidence="2 11" id="KW-0436">Ligase</keyword>
<dbReference type="GO" id="GO:0016879">
    <property type="term" value="F:ligase activity, forming carbon-nitrogen bonds"/>
    <property type="evidence" value="ECO:0007669"/>
    <property type="project" value="UniProtKB-UniRule"/>
</dbReference>
<keyword evidence="13" id="KW-1185">Reference proteome</keyword>
<keyword evidence="3 11" id="KW-0479">Metal-binding</keyword>
<feature type="binding site" evidence="11">
    <location>
        <position position="212"/>
    </location>
    <ligand>
        <name>Zn(2+)</name>
        <dbReference type="ChEBI" id="CHEBI:29105"/>
    </ligand>
</feature>
<dbReference type="Proteomes" id="UP000094609">
    <property type="component" value="Chromosome"/>
</dbReference>
<comment type="cofactor">
    <cofactor evidence="11">
        <name>Zn(2+)</name>
        <dbReference type="ChEBI" id="CHEBI:29105"/>
    </cofactor>
    <text evidence="11">Binds 1 zinc ion per subunit.</text>
</comment>
<evidence type="ECO:0000256" key="5">
    <source>
        <dbReference type="ARBA" id="ARBA00022785"/>
    </source>
</evidence>
<keyword evidence="5 11" id="KW-0671">Queuosine biosynthesis</keyword>
<evidence type="ECO:0000256" key="1">
    <source>
        <dbReference type="ARBA" id="ARBA00005061"/>
    </source>
</evidence>
<organism evidence="12 13">
    <name type="scientific">Sulfurospirillum halorespirans DSM 13726</name>
    <dbReference type="NCBI Taxonomy" id="1193502"/>
    <lineage>
        <taxon>Bacteria</taxon>
        <taxon>Pseudomonadati</taxon>
        <taxon>Campylobacterota</taxon>
        <taxon>Epsilonproteobacteria</taxon>
        <taxon>Campylobacterales</taxon>
        <taxon>Sulfurospirillaceae</taxon>
        <taxon>Sulfurospirillum</taxon>
    </lineage>
</organism>
<gene>
    <name evidence="11" type="primary">queC</name>
    <name evidence="12" type="ORF">SHALO_2348</name>
</gene>
<evidence type="ECO:0000256" key="7">
    <source>
        <dbReference type="ARBA" id="ARBA00022840"/>
    </source>
</evidence>
<dbReference type="SUPFAM" id="SSF52402">
    <property type="entry name" value="Adenine nucleotide alpha hydrolases-like"/>
    <property type="match status" value="1"/>
</dbReference>
<dbReference type="NCBIfam" id="TIGR00364">
    <property type="entry name" value="7-cyano-7-deazaguanine synthase QueC"/>
    <property type="match status" value="1"/>
</dbReference>
<dbReference type="RefSeq" id="WP_069478706.1">
    <property type="nucleotide sequence ID" value="NZ_CP017111.1"/>
</dbReference>
<dbReference type="GO" id="GO:0008270">
    <property type="term" value="F:zinc ion binding"/>
    <property type="evidence" value="ECO:0007669"/>
    <property type="project" value="UniProtKB-UniRule"/>
</dbReference>
<dbReference type="InterPro" id="IPR018317">
    <property type="entry name" value="QueC"/>
</dbReference>
<sequence length="226" mass="24797">MAKIASKALVVFSGGQDSTTCLGWAKNRFDFVESITFDYGQKHRVEIAQAEKIAKALHVKNTLLSLDAFSQLNDSALIDGTQDIGAHHKTHTNLPASFVPNRNAIFFTLAHAFAQKQGIEHIIIGVNQTDYSGYPDCREPFVKALELALNLGSEATITFHSPLMHLTKAETFALSDKEGVLGLVIDESHTCYNGDHSEKHDWGYGCGKCPACVLRKAGWEAYTQSI</sequence>
<evidence type="ECO:0000256" key="6">
    <source>
        <dbReference type="ARBA" id="ARBA00022833"/>
    </source>
</evidence>
<evidence type="ECO:0000256" key="9">
    <source>
        <dbReference type="ARBA" id="ARBA00039149"/>
    </source>
</evidence>
<dbReference type="PANTHER" id="PTHR42914">
    <property type="entry name" value="7-CYANO-7-DEAZAGUANINE SYNTHASE"/>
    <property type="match status" value="1"/>
</dbReference>
<keyword evidence="7 11" id="KW-0067">ATP-binding</keyword>
<evidence type="ECO:0000256" key="3">
    <source>
        <dbReference type="ARBA" id="ARBA00022723"/>
    </source>
</evidence>
<comment type="function">
    <text evidence="11">Catalyzes the ATP-dependent conversion of 7-carboxy-7-deazaguanine (CDG) to 7-cyano-7-deazaguanine (preQ(0)).</text>
</comment>
<evidence type="ECO:0000256" key="11">
    <source>
        <dbReference type="HAMAP-Rule" id="MF_01633"/>
    </source>
</evidence>
<evidence type="ECO:0000256" key="2">
    <source>
        <dbReference type="ARBA" id="ARBA00022598"/>
    </source>
</evidence>
<dbReference type="EC" id="6.3.4.20" evidence="9 11"/>
<feature type="binding site" evidence="11">
    <location>
        <position position="191"/>
    </location>
    <ligand>
        <name>Zn(2+)</name>
        <dbReference type="ChEBI" id="CHEBI:29105"/>
    </ligand>
</feature>
<dbReference type="Pfam" id="PF06508">
    <property type="entry name" value="QueC"/>
    <property type="match status" value="1"/>
</dbReference>
<comment type="similarity">
    <text evidence="8 11">Belongs to the QueC family.</text>
</comment>
<dbReference type="STRING" id="1193502.SHALO_2348"/>
<dbReference type="CDD" id="cd01995">
    <property type="entry name" value="QueC-like"/>
    <property type="match status" value="1"/>
</dbReference>
<feature type="binding site" evidence="11">
    <location>
        <position position="206"/>
    </location>
    <ligand>
        <name>Zn(2+)</name>
        <dbReference type="ChEBI" id="CHEBI:29105"/>
    </ligand>
</feature>
<feature type="binding site" evidence="11">
    <location>
        <position position="209"/>
    </location>
    <ligand>
        <name>Zn(2+)</name>
        <dbReference type="ChEBI" id="CHEBI:29105"/>
    </ligand>
</feature>
<evidence type="ECO:0000256" key="10">
    <source>
        <dbReference type="ARBA" id="ARBA00047890"/>
    </source>
</evidence>
<evidence type="ECO:0000313" key="12">
    <source>
        <dbReference type="EMBL" id="AOO66108.1"/>
    </source>
</evidence>
<dbReference type="UniPathway" id="UPA00391"/>
<dbReference type="InterPro" id="IPR014729">
    <property type="entry name" value="Rossmann-like_a/b/a_fold"/>
</dbReference>
<proteinExistence type="inferred from homology"/>
<name>A0A1D7TM97_9BACT</name>
<evidence type="ECO:0000313" key="13">
    <source>
        <dbReference type="Proteomes" id="UP000094609"/>
    </source>
</evidence>
<dbReference type="AlphaFoldDB" id="A0A1D7TM97"/>